<evidence type="ECO:0000313" key="1">
    <source>
        <dbReference type="EMBL" id="JAE19169.1"/>
    </source>
</evidence>
<protein>
    <submittedName>
        <fullName evidence="1">Uncharacterized protein</fullName>
    </submittedName>
</protein>
<organism evidence="1">
    <name type="scientific">Arundo donax</name>
    <name type="common">Giant reed</name>
    <name type="synonym">Donax arundinaceus</name>
    <dbReference type="NCBI Taxonomy" id="35708"/>
    <lineage>
        <taxon>Eukaryota</taxon>
        <taxon>Viridiplantae</taxon>
        <taxon>Streptophyta</taxon>
        <taxon>Embryophyta</taxon>
        <taxon>Tracheophyta</taxon>
        <taxon>Spermatophyta</taxon>
        <taxon>Magnoliopsida</taxon>
        <taxon>Liliopsida</taxon>
        <taxon>Poales</taxon>
        <taxon>Poaceae</taxon>
        <taxon>PACMAD clade</taxon>
        <taxon>Arundinoideae</taxon>
        <taxon>Arundineae</taxon>
        <taxon>Arundo</taxon>
    </lineage>
</organism>
<name>A0A0A9G6U9_ARUDO</name>
<proteinExistence type="predicted"/>
<dbReference type="EMBL" id="GBRH01178727">
    <property type="protein sequence ID" value="JAE19169.1"/>
    <property type="molecule type" value="Transcribed_RNA"/>
</dbReference>
<sequence length="34" mass="3508">MVQPATSMSTRSASILGSLCLLSAALTRISSKIL</sequence>
<accession>A0A0A9G6U9</accession>
<dbReference type="AlphaFoldDB" id="A0A0A9G6U9"/>
<reference evidence="1" key="1">
    <citation type="submission" date="2014-09" db="EMBL/GenBank/DDBJ databases">
        <authorList>
            <person name="Magalhaes I.L.F."/>
            <person name="Oliveira U."/>
            <person name="Santos F.R."/>
            <person name="Vidigal T.H.D.A."/>
            <person name="Brescovit A.D."/>
            <person name="Santos A.J."/>
        </authorList>
    </citation>
    <scope>NUCLEOTIDE SEQUENCE</scope>
    <source>
        <tissue evidence="1">Shoot tissue taken approximately 20 cm above the soil surface</tissue>
    </source>
</reference>
<reference evidence="1" key="2">
    <citation type="journal article" date="2015" name="Data Brief">
        <title>Shoot transcriptome of the giant reed, Arundo donax.</title>
        <authorList>
            <person name="Barrero R.A."/>
            <person name="Guerrero F.D."/>
            <person name="Moolhuijzen P."/>
            <person name="Goolsby J.A."/>
            <person name="Tidwell J."/>
            <person name="Bellgard S.E."/>
            <person name="Bellgard M.I."/>
        </authorList>
    </citation>
    <scope>NUCLEOTIDE SEQUENCE</scope>
    <source>
        <tissue evidence="1">Shoot tissue taken approximately 20 cm above the soil surface</tissue>
    </source>
</reference>